<dbReference type="CDD" id="cd06257">
    <property type="entry name" value="DnaJ"/>
    <property type="match status" value="1"/>
</dbReference>
<comment type="caution">
    <text evidence="2">The sequence shown here is derived from an EMBL/GenBank/DDBJ whole genome shotgun (WGS) entry which is preliminary data.</text>
</comment>
<evidence type="ECO:0000259" key="1">
    <source>
        <dbReference type="PROSITE" id="PS50076"/>
    </source>
</evidence>
<dbReference type="EMBL" id="MLFT02000007">
    <property type="protein sequence ID" value="PHT42906.1"/>
    <property type="molecule type" value="Genomic_DNA"/>
</dbReference>
<sequence>MIMSPMVKDLNANEEGWQKKVYRKDGIKNHPAKGGDPKKFKELVQVYEVLSDPRKSEIYDQYGKDSLKEGMGGGGGGHDPFDTFLSFFGGSPFS</sequence>
<feature type="domain" description="J" evidence="1">
    <location>
        <begin position="1"/>
        <end position="63"/>
    </location>
</feature>
<dbReference type="GO" id="GO:0006457">
    <property type="term" value="P:protein folding"/>
    <property type="evidence" value="ECO:0007669"/>
    <property type="project" value="InterPro"/>
</dbReference>
<dbReference type="AlphaFoldDB" id="A0A2G2WCB4"/>
<dbReference type="OrthoDB" id="1933851at2759"/>
<reference evidence="2 3" key="1">
    <citation type="journal article" date="2017" name="Genome Biol.">
        <title>New reference genome sequences of hot pepper reveal the massive evolution of plant disease-resistance genes by retroduplication.</title>
        <authorList>
            <person name="Kim S."/>
            <person name="Park J."/>
            <person name="Yeom S.I."/>
            <person name="Kim Y.M."/>
            <person name="Seo E."/>
            <person name="Kim K.T."/>
            <person name="Kim M.S."/>
            <person name="Lee J.M."/>
            <person name="Cheong K."/>
            <person name="Shin H.S."/>
            <person name="Kim S.B."/>
            <person name="Han K."/>
            <person name="Lee J."/>
            <person name="Park M."/>
            <person name="Lee H.A."/>
            <person name="Lee H.Y."/>
            <person name="Lee Y."/>
            <person name="Oh S."/>
            <person name="Lee J.H."/>
            <person name="Choi E."/>
            <person name="Choi E."/>
            <person name="Lee S.E."/>
            <person name="Jeon J."/>
            <person name="Kim H."/>
            <person name="Choi G."/>
            <person name="Song H."/>
            <person name="Lee J."/>
            <person name="Lee S.C."/>
            <person name="Kwon J.K."/>
            <person name="Lee H.Y."/>
            <person name="Koo N."/>
            <person name="Hong Y."/>
            <person name="Kim R.W."/>
            <person name="Kang W.H."/>
            <person name="Huh J.H."/>
            <person name="Kang B.C."/>
            <person name="Yang T.J."/>
            <person name="Lee Y.H."/>
            <person name="Bennetzen J.L."/>
            <person name="Choi D."/>
        </authorList>
    </citation>
    <scope>NUCLEOTIDE SEQUENCE [LARGE SCALE GENOMIC DNA]</scope>
    <source>
        <strain evidence="3">cv. PBC81</strain>
    </source>
</reference>
<dbReference type="PROSITE" id="PS50076">
    <property type="entry name" value="DNAJ_2"/>
    <property type="match status" value="1"/>
</dbReference>
<protein>
    <submittedName>
        <fullName evidence="2">DnaJ protein-like protein</fullName>
    </submittedName>
</protein>
<dbReference type="Proteomes" id="UP000224567">
    <property type="component" value="Unassembled WGS sequence"/>
</dbReference>
<keyword evidence="3" id="KW-1185">Reference proteome</keyword>
<dbReference type="PANTHER" id="PTHR43888">
    <property type="entry name" value="DNAJ-LIKE-2, ISOFORM A-RELATED"/>
    <property type="match status" value="1"/>
</dbReference>
<dbReference type="InterPro" id="IPR001623">
    <property type="entry name" value="DnaJ_domain"/>
</dbReference>
<dbReference type="Pfam" id="PF00226">
    <property type="entry name" value="DnaJ"/>
    <property type="match status" value="1"/>
</dbReference>
<dbReference type="GO" id="GO:0030544">
    <property type="term" value="F:Hsp70 protein binding"/>
    <property type="evidence" value="ECO:0007669"/>
    <property type="project" value="InterPro"/>
</dbReference>
<proteinExistence type="predicted"/>
<name>A0A2G2WCB4_CAPBA</name>
<dbReference type="InterPro" id="IPR036869">
    <property type="entry name" value="J_dom_sf"/>
</dbReference>
<accession>A0A2G2WCB4</accession>
<reference evidence="3" key="2">
    <citation type="journal article" date="2017" name="J. Anim. Genet.">
        <title>Multiple reference genome sequences of hot pepper reveal the massive evolution of plant disease resistance genes by retroduplication.</title>
        <authorList>
            <person name="Kim S."/>
            <person name="Park J."/>
            <person name="Yeom S.-I."/>
            <person name="Kim Y.-M."/>
            <person name="Seo E."/>
            <person name="Kim K.-T."/>
            <person name="Kim M.-S."/>
            <person name="Lee J.M."/>
            <person name="Cheong K."/>
            <person name="Shin H.-S."/>
            <person name="Kim S.-B."/>
            <person name="Han K."/>
            <person name="Lee J."/>
            <person name="Park M."/>
            <person name="Lee H.-A."/>
            <person name="Lee H.-Y."/>
            <person name="Lee Y."/>
            <person name="Oh S."/>
            <person name="Lee J.H."/>
            <person name="Choi E."/>
            <person name="Choi E."/>
            <person name="Lee S.E."/>
            <person name="Jeon J."/>
            <person name="Kim H."/>
            <person name="Choi G."/>
            <person name="Song H."/>
            <person name="Lee J."/>
            <person name="Lee S.-C."/>
            <person name="Kwon J.-K."/>
            <person name="Lee H.-Y."/>
            <person name="Koo N."/>
            <person name="Hong Y."/>
            <person name="Kim R.W."/>
            <person name="Kang W.-H."/>
            <person name="Huh J.H."/>
            <person name="Kang B.-C."/>
            <person name="Yang T.-J."/>
            <person name="Lee Y.-H."/>
            <person name="Bennetzen J.L."/>
            <person name="Choi D."/>
        </authorList>
    </citation>
    <scope>NUCLEOTIDE SEQUENCE [LARGE SCALE GENOMIC DNA]</scope>
    <source>
        <strain evidence="3">cv. PBC81</strain>
    </source>
</reference>
<evidence type="ECO:0000313" key="2">
    <source>
        <dbReference type="EMBL" id="PHT42906.1"/>
    </source>
</evidence>
<dbReference type="STRING" id="33114.A0A2G2WCB4"/>
<evidence type="ECO:0000313" key="3">
    <source>
        <dbReference type="Proteomes" id="UP000224567"/>
    </source>
</evidence>
<dbReference type="SUPFAM" id="SSF46565">
    <property type="entry name" value="Chaperone J-domain"/>
    <property type="match status" value="1"/>
</dbReference>
<dbReference type="PRINTS" id="PR00625">
    <property type="entry name" value="JDOMAIN"/>
</dbReference>
<organism evidence="2 3">
    <name type="scientific">Capsicum baccatum</name>
    <name type="common">Peruvian pepper</name>
    <dbReference type="NCBI Taxonomy" id="33114"/>
    <lineage>
        <taxon>Eukaryota</taxon>
        <taxon>Viridiplantae</taxon>
        <taxon>Streptophyta</taxon>
        <taxon>Embryophyta</taxon>
        <taxon>Tracheophyta</taxon>
        <taxon>Spermatophyta</taxon>
        <taxon>Magnoliopsida</taxon>
        <taxon>eudicotyledons</taxon>
        <taxon>Gunneridae</taxon>
        <taxon>Pentapetalae</taxon>
        <taxon>asterids</taxon>
        <taxon>lamiids</taxon>
        <taxon>Solanales</taxon>
        <taxon>Solanaceae</taxon>
        <taxon>Solanoideae</taxon>
        <taxon>Capsiceae</taxon>
        <taxon>Capsicum</taxon>
    </lineage>
</organism>
<gene>
    <name evidence="2" type="ORF">CQW23_16931</name>
</gene>
<dbReference type="InterPro" id="IPR044713">
    <property type="entry name" value="DNJA1/2-like"/>
</dbReference>
<dbReference type="Gene3D" id="1.10.287.110">
    <property type="entry name" value="DnaJ domain"/>
    <property type="match status" value="1"/>
</dbReference>